<dbReference type="CDD" id="cd01288">
    <property type="entry name" value="FabZ"/>
    <property type="match status" value="1"/>
</dbReference>
<evidence type="ECO:0000313" key="5">
    <source>
        <dbReference type="Proteomes" id="UP000598054"/>
    </source>
</evidence>
<dbReference type="SUPFAM" id="SSF54637">
    <property type="entry name" value="Thioesterase/thiol ester dehydrase-isomerase"/>
    <property type="match status" value="1"/>
</dbReference>
<dbReference type="Pfam" id="PF07977">
    <property type="entry name" value="FabA"/>
    <property type="match status" value="1"/>
</dbReference>
<reference evidence="5 6" key="1">
    <citation type="submission" date="2021-02" db="EMBL/GenBank/DDBJ databases">
        <title>FDA dAtabase for Regulatory Grade micrObial Sequences (FDA-ARGOS): Supporting development and validation of Infectious Disease Dx tests.</title>
        <authorList>
            <person name="Sproer C."/>
            <person name="Gronow S."/>
            <person name="Severitt S."/>
            <person name="Schroder I."/>
            <person name="Tallon L."/>
            <person name="Sadzewicz L."/>
            <person name="Zhao X."/>
            <person name="Boylan J."/>
            <person name="Ott S."/>
            <person name="Bowen H."/>
            <person name="Vavikolanu K."/>
            <person name="Mehta A."/>
            <person name="Aluvathingal J."/>
            <person name="Nadendla S."/>
            <person name="Lowell S."/>
            <person name="Myers T."/>
            <person name="Yan Y."/>
            <person name="Sichtig H."/>
        </authorList>
    </citation>
    <scope>NUCLEOTIDE SEQUENCE [LARGE SCALE GENOMIC DNA]</scope>
    <source>
        <strain evidence="4 5">FDAARGOS_1211</strain>
        <strain evidence="3 6">FDAARGOS_1212</strain>
    </source>
</reference>
<accession>A0ABD7D7H8</accession>
<dbReference type="PANTHER" id="PTHR30272:SF1">
    <property type="entry name" value="3-HYDROXYACYL-[ACYL-CARRIER-PROTEIN] DEHYDRATASE"/>
    <property type="match status" value="1"/>
</dbReference>
<proteinExistence type="inferred from homology"/>
<evidence type="ECO:0000313" key="3">
    <source>
        <dbReference type="EMBL" id="QRV38512.1"/>
    </source>
</evidence>
<dbReference type="Proteomes" id="UP000623926">
    <property type="component" value="Chromosome"/>
</dbReference>
<dbReference type="RefSeq" id="WP_032747256.1">
    <property type="nucleotide sequence ID" value="NZ_CP070242.1"/>
</dbReference>
<dbReference type="Gene3D" id="3.10.129.10">
    <property type="entry name" value="Hotdog Thioesterase"/>
    <property type="match status" value="1"/>
</dbReference>
<dbReference type="EMBL" id="CP070245">
    <property type="protein sequence ID" value="QRV38512.1"/>
    <property type="molecule type" value="Genomic_DNA"/>
</dbReference>
<sequence length="167" mass="18097">MSISGIKQVLPHRYPMLLVDRVDELVPGERLTARKAVTANEPWYQDLPADATDEQHHYPSALLIESWCQAAGVLAAWKNPNPDVLAGQVMLFGSISEVVFRRPVLPGDVLEHRVRLFRELSDTVIFEGEALVDGETVLEVGRVVMAMRPASELVGAAGDAGGSPGAT</sequence>
<name>A0ABD7D7H8_9ACTN</name>
<evidence type="ECO:0000313" key="6">
    <source>
        <dbReference type="Proteomes" id="UP000623926"/>
    </source>
</evidence>
<comment type="similarity">
    <text evidence="1">Belongs to the thioester dehydratase family. FabZ subfamily.</text>
</comment>
<dbReference type="EMBL" id="CP070249">
    <property type="protein sequence ID" value="QRV45754.1"/>
    <property type="molecule type" value="Genomic_DNA"/>
</dbReference>
<evidence type="ECO:0000313" key="4">
    <source>
        <dbReference type="EMBL" id="QRV45754.1"/>
    </source>
</evidence>
<organism evidence="3 6">
    <name type="scientific">Streptomyces californicus</name>
    <dbReference type="NCBI Taxonomy" id="67351"/>
    <lineage>
        <taxon>Bacteria</taxon>
        <taxon>Bacillati</taxon>
        <taxon>Actinomycetota</taxon>
        <taxon>Actinomycetes</taxon>
        <taxon>Kitasatosporales</taxon>
        <taxon>Streptomycetaceae</taxon>
        <taxon>Streptomyces</taxon>
    </lineage>
</organism>
<dbReference type="InterPro" id="IPR013114">
    <property type="entry name" value="FabA_FabZ"/>
</dbReference>
<dbReference type="AlphaFoldDB" id="A0ABD7D7H8"/>
<gene>
    <name evidence="4" type="ORF">I6J41_30625</name>
    <name evidence="3" type="ORF">I6J42_03390</name>
</gene>
<dbReference type="GeneID" id="63983965"/>
<protein>
    <submittedName>
        <fullName evidence="3">Beta-hydroxyacyl-ACP dehydratase</fullName>
    </submittedName>
</protein>
<dbReference type="GO" id="GO:0016829">
    <property type="term" value="F:lyase activity"/>
    <property type="evidence" value="ECO:0007669"/>
    <property type="project" value="UniProtKB-KW"/>
</dbReference>
<keyword evidence="2" id="KW-0456">Lyase</keyword>
<dbReference type="Proteomes" id="UP000598054">
    <property type="component" value="Chromosome"/>
</dbReference>
<keyword evidence="5" id="KW-1185">Reference proteome</keyword>
<dbReference type="PANTHER" id="PTHR30272">
    <property type="entry name" value="3-HYDROXYACYL-[ACYL-CARRIER-PROTEIN] DEHYDRATASE"/>
    <property type="match status" value="1"/>
</dbReference>
<evidence type="ECO:0000256" key="2">
    <source>
        <dbReference type="ARBA" id="ARBA00023239"/>
    </source>
</evidence>
<dbReference type="InterPro" id="IPR029069">
    <property type="entry name" value="HotDog_dom_sf"/>
</dbReference>
<evidence type="ECO:0000256" key="1">
    <source>
        <dbReference type="ARBA" id="ARBA00009174"/>
    </source>
</evidence>